<evidence type="ECO:0000256" key="1">
    <source>
        <dbReference type="ARBA" id="ARBA00022553"/>
    </source>
</evidence>
<dbReference type="Pfam" id="PF15388">
    <property type="entry name" value="FAM117"/>
    <property type="match status" value="1"/>
</dbReference>
<dbReference type="InterPro" id="IPR026642">
    <property type="entry name" value="Glcci1/FAM117"/>
</dbReference>
<dbReference type="PANTHER" id="PTHR14972:SF3">
    <property type="entry name" value="GLUCOCORTICOID-INDUCED TRANSCRIPT 1 PROTEIN"/>
    <property type="match status" value="1"/>
</dbReference>
<feature type="region of interest" description="Disordered" evidence="2">
    <location>
        <begin position="324"/>
        <end position="406"/>
    </location>
</feature>
<keyword evidence="1" id="KW-0597">Phosphoprotein</keyword>
<gene>
    <name evidence="3" type="ORF">CCH79_00011460</name>
</gene>
<dbReference type="AlphaFoldDB" id="A0A315VCM5"/>
<sequence length="532" mass="56759">MQGSGGVHRGSKGLRSPLWAILDLGGQIAAAALGSACFSPAIRVSSQFRKMSAPSNSLQQPRVRRSNAGSPGSFTQSGNSCSRLHPIRATVPYQLLRGGPSSPTRPQTLHGGTTTSRVSSSSPPSSPPLTSGSTKQRVSPENKEVCCPPDSLVSKAERSKLQVRSCSVIRRASSLDAITGPYLTGQWPRDSHAPYPSCMKDKATQTPGLWIDEAAELGSPHQRSASWGSADHLKEQIAKLRLQLQRSKQVTRQSKDRELSSLQLPQQHSAACQSQYKGTSSTLTSNPMAKSLICRVPSSVEGINHELENVFIRDDWEDGLQAMEAVDGRRPPFPPSRYSSSSGETRDTDTQAPSSGESSPSPRPSSSDHLHSQDGSPCSAEEIDKDSRCSSPLPKFATSPKPNNSYMFKREPPEGCERVKVFDELVSGKSKGFPLFSCPDKNKVNFIPRGSAFCPVKLLCSSLFSPISPSFHANSGLTTQVTPTQPAAPAATFLSSADLSGGGGLSAESGDGSAHVVLTSWSSGIHDQTTYK</sequence>
<organism evidence="3 4">
    <name type="scientific">Gambusia affinis</name>
    <name type="common">Western mosquitofish</name>
    <name type="synonym">Heterandria affinis</name>
    <dbReference type="NCBI Taxonomy" id="33528"/>
    <lineage>
        <taxon>Eukaryota</taxon>
        <taxon>Metazoa</taxon>
        <taxon>Chordata</taxon>
        <taxon>Craniata</taxon>
        <taxon>Vertebrata</taxon>
        <taxon>Euteleostomi</taxon>
        <taxon>Actinopterygii</taxon>
        <taxon>Neopterygii</taxon>
        <taxon>Teleostei</taxon>
        <taxon>Neoteleostei</taxon>
        <taxon>Acanthomorphata</taxon>
        <taxon>Ovalentaria</taxon>
        <taxon>Atherinomorphae</taxon>
        <taxon>Cyprinodontiformes</taxon>
        <taxon>Poeciliidae</taxon>
        <taxon>Poeciliinae</taxon>
        <taxon>Gambusia</taxon>
    </lineage>
</organism>
<reference evidence="3 4" key="1">
    <citation type="journal article" date="2018" name="G3 (Bethesda)">
        <title>A High-Quality Reference Genome for the Invasive Mosquitofish Gambusia affinis Using a Chicago Library.</title>
        <authorList>
            <person name="Hoffberg S.L."/>
            <person name="Troendle N.J."/>
            <person name="Glenn T.C."/>
            <person name="Mahmud O."/>
            <person name="Louha S."/>
            <person name="Chalopin D."/>
            <person name="Bennetzen J.L."/>
            <person name="Mauricio R."/>
        </authorList>
    </citation>
    <scope>NUCLEOTIDE SEQUENCE [LARGE SCALE GENOMIC DNA]</scope>
    <source>
        <strain evidence="3">NE01/NJP1002.9</strain>
        <tissue evidence="3">Muscle</tissue>
    </source>
</reference>
<evidence type="ECO:0000313" key="4">
    <source>
        <dbReference type="Proteomes" id="UP000250572"/>
    </source>
</evidence>
<feature type="region of interest" description="Disordered" evidence="2">
    <location>
        <begin position="94"/>
        <end position="149"/>
    </location>
</feature>
<dbReference type="Proteomes" id="UP000250572">
    <property type="component" value="Unassembled WGS sequence"/>
</dbReference>
<protein>
    <recommendedName>
        <fullName evidence="5">Glucocorticoid-induced transcript 1 protein</fullName>
    </recommendedName>
</protein>
<feature type="compositionally biased region" description="Low complexity" evidence="2">
    <location>
        <begin position="353"/>
        <end position="365"/>
    </location>
</feature>
<dbReference type="GO" id="GO:0005737">
    <property type="term" value="C:cytoplasm"/>
    <property type="evidence" value="ECO:0007669"/>
    <property type="project" value="TreeGrafter"/>
</dbReference>
<dbReference type="EMBL" id="NHOQ01001935">
    <property type="protein sequence ID" value="PWA20580.1"/>
    <property type="molecule type" value="Genomic_DNA"/>
</dbReference>
<keyword evidence="4" id="KW-1185">Reference proteome</keyword>
<dbReference type="GO" id="GO:0072015">
    <property type="term" value="P:podocyte development"/>
    <property type="evidence" value="ECO:0007669"/>
    <property type="project" value="TreeGrafter"/>
</dbReference>
<evidence type="ECO:0008006" key="5">
    <source>
        <dbReference type="Google" id="ProtNLM"/>
    </source>
</evidence>
<feature type="compositionally biased region" description="Polar residues" evidence="2">
    <location>
        <begin position="260"/>
        <end position="284"/>
    </location>
</feature>
<feature type="compositionally biased region" description="Polar residues" evidence="2">
    <location>
        <begin position="67"/>
        <end position="82"/>
    </location>
</feature>
<name>A0A315VCM5_GAMAF</name>
<dbReference type="PANTHER" id="PTHR14972">
    <property type="entry name" value="AGAP011572-PA"/>
    <property type="match status" value="1"/>
</dbReference>
<feature type="region of interest" description="Disordered" evidence="2">
    <location>
        <begin position="52"/>
        <end position="82"/>
    </location>
</feature>
<evidence type="ECO:0000313" key="3">
    <source>
        <dbReference type="EMBL" id="PWA20580.1"/>
    </source>
</evidence>
<comment type="caution">
    <text evidence="3">The sequence shown here is derived from an EMBL/GenBank/DDBJ whole genome shotgun (WGS) entry which is preliminary data.</text>
</comment>
<feature type="region of interest" description="Disordered" evidence="2">
    <location>
        <begin position="248"/>
        <end position="284"/>
    </location>
</feature>
<feature type="compositionally biased region" description="Low complexity" evidence="2">
    <location>
        <begin position="111"/>
        <end position="134"/>
    </location>
</feature>
<accession>A0A315VCM5</accession>
<evidence type="ECO:0000256" key="2">
    <source>
        <dbReference type="SAM" id="MobiDB-lite"/>
    </source>
</evidence>
<proteinExistence type="predicted"/>
<dbReference type="STRING" id="33528.ENSGAFP00000011372"/>